<dbReference type="Pfam" id="PF06969">
    <property type="entry name" value="HemN_C"/>
    <property type="match status" value="1"/>
</dbReference>
<keyword evidence="2" id="KW-0408">Iron</keyword>
<evidence type="ECO:0000259" key="3">
    <source>
        <dbReference type="PROSITE" id="PS51918"/>
    </source>
</evidence>
<reference evidence="4 5" key="1">
    <citation type="submission" date="2020-06" db="EMBL/GenBank/DDBJ databases">
        <title>Genome sequence of Rhizobium sp strain ADMK78.</title>
        <authorList>
            <person name="Rahi P."/>
        </authorList>
    </citation>
    <scope>NUCLEOTIDE SEQUENCE [LARGE SCALE GENOMIC DNA]</scope>
    <source>
        <strain evidence="4 5">ADMK78</strain>
    </source>
</reference>
<proteinExistence type="inferred from homology"/>
<gene>
    <name evidence="4" type="ORF">FE840_006290</name>
</gene>
<name>A0ABX6QLR7_9HYPH</name>
<dbReference type="RefSeq" id="WP_138285687.1">
    <property type="nucleotide sequence ID" value="NZ_CP058350.1"/>
</dbReference>
<evidence type="ECO:0000256" key="2">
    <source>
        <dbReference type="RuleBase" id="RU364116"/>
    </source>
</evidence>
<comment type="similarity">
    <text evidence="1">Belongs to the anaerobic coproporphyrinogen-III oxidase family. HemW subfamily.</text>
</comment>
<dbReference type="InterPro" id="IPR007197">
    <property type="entry name" value="rSAM"/>
</dbReference>
<dbReference type="SUPFAM" id="SSF102114">
    <property type="entry name" value="Radical SAM enzymes"/>
    <property type="match status" value="1"/>
</dbReference>
<keyword evidence="5" id="KW-1185">Reference proteome</keyword>
<dbReference type="SFLD" id="SFLDS00029">
    <property type="entry name" value="Radical_SAM"/>
    <property type="match status" value="1"/>
</dbReference>
<protein>
    <recommendedName>
        <fullName evidence="2">Heme chaperone HemW</fullName>
    </recommendedName>
</protein>
<accession>A0ABX6QLR7</accession>
<dbReference type="EMBL" id="CP058350">
    <property type="protein sequence ID" value="QLF69180.1"/>
    <property type="molecule type" value="Genomic_DNA"/>
</dbReference>
<dbReference type="InterPro" id="IPR034505">
    <property type="entry name" value="Coproporphyrinogen-III_oxidase"/>
</dbReference>
<evidence type="ECO:0000256" key="1">
    <source>
        <dbReference type="ARBA" id="ARBA00006100"/>
    </source>
</evidence>
<dbReference type="Proteomes" id="UP000308530">
    <property type="component" value="Chromosome"/>
</dbReference>
<dbReference type="CDD" id="cd01335">
    <property type="entry name" value="Radical_SAM"/>
    <property type="match status" value="1"/>
</dbReference>
<dbReference type="InterPro" id="IPR058240">
    <property type="entry name" value="rSAM_sf"/>
</dbReference>
<evidence type="ECO:0000313" key="4">
    <source>
        <dbReference type="EMBL" id="QLF69180.1"/>
    </source>
</evidence>
<dbReference type="PANTHER" id="PTHR13932:SF5">
    <property type="entry name" value="RADICAL S-ADENOSYL METHIONINE DOMAIN-CONTAINING PROTEIN 1, MITOCHONDRIAL"/>
    <property type="match status" value="1"/>
</dbReference>
<dbReference type="Pfam" id="PF04055">
    <property type="entry name" value="Radical_SAM"/>
    <property type="match status" value="1"/>
</dbReference>
<keyword evidence="2" id="KW-0004">4Fe-4S</keyword>
<organism evidence="4 5">
    <name type="scientific">Peteryoungia desertarenae</name>
    <dbReference type="NCBI Taxonomy" id="1813451"/>
    <lineage>
        <taxon>Bacteria</taxon>
        <taxon>Pseudomonadati</taxon>
        <taxon>Pseudomonadota</taxon>
        <taxon>Alphaproteobacteria</taxon>
        <taxon>Hyphomicrobiales</taxon>
        <taxon>Rhizobiaceae</taxon>
        <taxon>Peteryoungia</taxon>
    </lineage>
</organism>
<keyword evidence="2" id="KW-0479">Metal-binding</keyword>
<dbReference type="SFLD" id="SFLDG01065">
    <property type="entry name" value="anaerobic_coproporphyrinogen-I"/>
    <property type="match status" value="1"/>
</dbReference>
<evidence type="ECO:0000313" key="5">
    <source>
        <dbReference type="Proteomes" id="UP000308530"/>
    </source>
</evidence>
<dbReference type="Gene3D" id="3.30.750.200">
    <property type="match status" value="1"/>
</dbReference>
<dbReference type="SFLD" id="SFLDF00288">
    <property type="entry name" value="HemN-like__clustered_with_nucl"/>
    <property type="match status" value="1"/>
</dbReference>
<feature type="domain" description="Radical SAM core" evidence="3">
    <location>
        <begin position="10"/>
        <end position="246"/>
    </location>
</feature>
<dbReference type="InterPro" id="IPR010723">
    <property type="entry name" value="HemN_C"/>
</dbReference>
<dbReference type="SFLD" id="SFLDF00562">
    <property type="entry name" value="HemN-like__clustered_with_heat"/>
    <property type="match status" value="1"/>
</dbReference>
<dbReference type="PANTHER" id="PTHR13932">
    <property type="entry name" value="COPROPORPHYRINIGEN III OXIDASE"/>
    <property type="match status" value="1"/>
</dbReference>
<dbReference type="SMART" id="SM00729">
    <property type="entry name" value="Elp3"/>
    <property type="match status" value="1"/>
</dbReference>
<dbReference type="InterPro" id="IPR006638">
    <property type="entry name" value="Elp3/MiaA/NifB-like_rSAM"/>
</dbReference>
<comment type="function">
    <text evidence="2">Probably acts as a heme chaperone, transferring heme to an unknown acceptor. Binds one molecule of heme per monomer, possibly covalently. Binds 1 [4Fe-4S] cluster. The cluster is coordinated with 3 cysteines and an exchangeable S-adenosyl-L-methionine.</text>
</comment>
<comment type="subcellular location">
    <subcellularLocation>
        <location evidence="2">Cytoplasm</location>
    </subcellularLocation>
</comment>
<dbReference type="InterPro" id="IPR004559">
    <property type="entry name" value="HemW-like"/>
</dbReference>
<keyword evidence="2" id="KW-0143">Chaperone</keyword>
<keyword evidence="2" id="KW-0963">Cytoplasm</keyword>
<keyword evidence="2" id="KW-0349">Heme</keyword>
<keyword evidence="2" id="KW-0949">S-adenosyl-L-methionine</keyword>
<dbReference type="PROSITE" id="PS51918">
    <property type="entry name" value="RADICAL_SAM"/>
    <property type="match status" value="1"/>
</dbReference>
<sequence>MREAVTLLPDTGEPGFGIYVHWPFCAAKCPYCDFNSHVRHQPVDQARFVSAFLKEMAKMRSLTGPKTVTSVFLGGGTPSLMEPATVAAILNGISTSWHMPDGIEITMEANPSSVEAERFRGYRSAGVNRVSLGVQALNDPDLKFLGRLHDVADALKAIRLARDIFPRMSFDLIYARPNQTIAAWEQELKEAISYAVDHLSLYQLTIEEGTAFYGLHKAGKLIVPDGDLSADLYEATQQITAAHGMPAYEVSNHAQPGAESRHNLTYWRYGDYVGIGPGAHGRLTIGRDKVATATERHPETWLQAVEANGHGMVEQEVLDHEAQADELLLMGLRLREGVDLARWQALSGRDPDPDREQFLLEHGFIERIGNSRLRCTPPGMLILDAVVADLAC</sequence>
<dbReference type="NCBIfam" id="TIGR00539">
    <property type="entry name" value="hemN_rel"/>
    <property type="match status" value="1"/>
</dbReference>
<keyword evidence="2" id="KW-0411">Iron-sulfur</keyword>